<gene>
    <name evidence="2" type="ORF">WN51_00981</name>
</gene>
<accession>A0A0M8ZVR4</accession>
<protein>
    <submittedName>
        <fullName evidence="2">Uncharacterized protein</fullName>
    </submittedName>
</protein>
<dbReference type="AlphaFoldDB" id="A0A0M8ZVR4"/>
<evidence type="ECO:0000256" key="1">
    <source>
        <dbReference type="SAM" id="MobiDB-lite"/>
    </source>
</evidence>
<reference evidence="2 3" key="1">
    <citation type="submission" date="2015-07" db="EMBL/GenBank/DDBJ databases">
        <title>The genome of Melipona quadrifasciata.</title>
        <authorList>
            <person name="Pan H."/>
            <person name="Kapheim K."/>
        </authorList>
    </citation>
    <scope>NUCLEOTIDE SEQUENCE [LARGE SCALE GENOMIC DNA]</scope>
    <source>
        <strain evidence="2">0111107301</strain>
        <tissue evidence="2">Whole body</tissue>
    </source>
</reference>
<feature type="region of interest" description="Disordered" evidence="1">
    <location>
        <begin position="184"/>
        <end position="218"/>
    </location>
</feature>
<organism evidence="2 3">
    <name type="scientific">Melipona quadrifasciata</name>
    <dbReference type="NCBI Taxonomy" id="166423"/>
    <lineage>
        <taxon>Eukaryota</taxon>
        <taxon>Metazoa</taxon>
        <taxon>Ecdysozoa</taxon>
        <taxon>Arthropoda</taxon>
        <taxon>Hexapoda</taxon>
        <taxon>Insecta</taxon>
        <taxon>Pterygota</taxon>
        <taxon>Neoptera</taxon>
        <taxon>Endopterygota</taxon>
        <taxon>Hymenoptera</taxon>
        <taxon>Apocrita</taxon>
        <taxon>Aculeata</taxon>
        <taxon>Apoidea</taxon>
        <taxon>Anthophila</taxon>
        <taxon>Apidae</taxon>
        <taxon>Melipona</taxon>
    </lineage>
</organism>
<evidence type="ECO:0000313" key="3">
    <source>
        <dbReference type="Proteomes" id="UP000053105"/>
    </source>
</evidence>
<dbReference type="EMBL" id="KQ435824">
    <property type="protein sequence ID" value="KOX72120.1"/>
    <property type="molecule type" value="Genomic_DNA"/>
</dbReference>
<keyword evidence="3" id="KW-1185">Reference proteome</keyword>
<proteinExistence type="predicted"/>
<feature type="compositionally biased region" description="Polar residues" evidence="1">
    <location>
        <begin position="1"/>
        <end position="11"/>
    </location>
</feature>
<evidence type="ECO:0000313" key="2">
    <source>
        <dbReference type="EMBL" id="KOX72120.1"/>
    </source>
</evidence>
<feature type="region of interest" description="Disordered" evidence="1">
    <location>
        <begin position="1"/>
        <end position="60"/>
    </location>
</feature>
<feature type="compositionally biased region" description="Basic and acidic residues" evidence="1">
    <location>
        <begin position="202"/>
        <end position="218"/>
    </location>
</feature>
<feature type="compositionally biased region" description="Basic and acidic residues" evidence="1">
    <location>
        <begin position="42"/>
        <end position="60"/>
    </location>
</feature>
<name>A0A0M8ZVR4_9HYME</name>
<sequence length="460" mass="52955">MCMNLSSTSIAQMDEDEDEDDEYEEKEEEEEEVEEEEEEEDGEKRRDGEEGSRGRERENTKEEPYLAVLAARVHISREFGNTLAKQPAEILDFQREFTRMSMRMTNATTHEPRQSQKRHETTFIPLWKTMQDVTVGLMDRIAESCHEDYTLSVLLLTYRASHFESELVQVKEHNPDCSINIPTTWTRRLSAGPRGNRQKASRGPDHRQHPLSDPLRNKRTDFDASRQQLFEGLVFDSPRLAFKTPKHIRGDSHQTHICAHSPHRLLSSDAYMHQRANALRTNTFIAIFSNKSLTFAQHRHSKTVNKFEQLDPRVDVLDFFRETNHQQDRMKLNVPEIKQRSHAFVEEKGQTGRDEKRASDSFRFAVFRKCRMYQNIIKWAKKSLLMLEDQFISQTEPVQNCPTGISSGTVALYSGFSKIGSLSLRSWTVTRTVALLLNGGRPESVATTTRMGAGSASQST</sequence>
<feature type="compositionally biased region" description="Acidic residues" evidence="1">
    <location>
        <begin position="13"/>
        <end position="41"/>
    </location>
</feature>
<dbReference type="Proteomes" id="UP000053105">
    <property type="component" value="Unassembled WGS sequence"/>
</dbReference>